<comment type="subcellular location">
    <subcellularLocation>
        <location evidence="2">Cell membrane</location>
        <topology evidence="2">Multi-pass membrane protein</topology>
    </subcellularLocation>
</comment>
<dbReference type="SUPFAM" id="SSF81342">
    <property type="entry name" value="Transmembrane di-heme cytochromes"/>
    <property type="match status" value="1"/>
</dbReference>
<feature type="transmembrane region" description="Helical" evidence="13">
    <location>
        <begin position="21"/>
        <end position="41"/>
    </location>
</feature>
<evidence type="ECO:0000259" key="14">
    <source>
        <dbReference type="Pfam" id="PF01292"/>
    </source>
</evidence>
<dbReference type="InterPro" id="IPR016174">
    <property type="entry name" value="Di-haem_cyt_TM"/>
</dbReference>
<gene>
    <name evidence="15" type="ORF">SAMN05216372_11487</name>
</gene>
<dbReference type="InterPro" id="IPR052168">
    <property type="entry name" value="Cytochrome_b561_oxidase"/>
</dbReference>
<reference evidence="16" key="1">
    <citation type="submission" date="2016-10" db="EMBL/GenBank/DDBJ databases">
        <authorList>
            <person name="Varghese N."/>
            <person name="Submissions S."/>
        </authorList>
    </citation>
    <scope>NUCLEOTIDE SEQUENCE [LARGE SCALE GENOMIC DNA]</scope>
    <source>
        <strain evidence="16">JCM 2783</strain>
    </source>
</reference>
<protein>
    <submittedName>
        <fullName evidence="15">Cytochrome b561</fullName>
    </submittedName>
</protein>
<keyword evidence="9 13" id="KW-1133">Transmembrane helix</keyword>
<sequence>MNQHNSSSPRQLSTGQATYSAASRHLHWLMAALVVLAYILINGRGWFEKGSALRTLFVQGHFWVGLLVLALVLPRLLARFSKPVPAIEPPLSPMINLFSKLTHVALYAFLLLQPLMGVLVVLLERGGIPLGSMMVPSPFALDKALAHNIEELHVLVGTAFYYVIALHIAAALWHHFARRDNVLKRML</sequence>
<keyword evidence="10" id="KW-0408">Iron</keyword>
<dbReference type="EMBL" id="FOMO01000014">
    <property type="protein sequence ID" value="SFE29556.1"/>
    <property type="molecule type" value="Genomic_DNA"/>
</dbReference>
<evidence type="ECO:0000256" key="2">
    <source>
        <dbReference type="ARBA" id="ARBA00004651"/>
    </source>
</evidence>
<dbReference type="GO" id="GO:0022904">
    <property type="term" value="P:respiratory electron transport chain"/>
    <property type="evidence" value="ECO:0007669"/>
    <property type="project" value="InterPro"/>
</dbReference>
<evidence type="ECO:0000256" key="11">
    <source>
        <dbReference type="ARBA" id="ARBA00023136"/>
    </source>
</evidence>
<dbReference type="InterPro" id="IPR011577">
    <property type="entry name" value="Cyt_b561_bac/Ni-Hgenase"/>
</dbReference>
<keyword evidence="4" id="KW-1003">Cell membrane</keyword>
<feature type="transmembrane region" description="Helical" evidence="13">
    <location>
        <begin position="104"/>
        <end position="123"/>
    </location>
</feature>
<evidence type="ECO:0000313" key="15">
    <source>
        <dbReference type="EMBL" id="SFE29556.1"/>
    </source>
</evidence>
<dbReference type="Proteomes" id="UP000243950">
    <property type="component" value="Unassembled WGS sequence"/>
</dbReference>
<dbReference type="GO" id="GO:0046872">
    <property type="term" value="F:metal ion binding"/>
    <property type="evidence" value="ECO:0007669"/>
    <property type="project" value="UniProtKB-KW"/>
</dbReference>
<keyword evidence="3" id="KW-0813">Transport</keyword>
<comment type="cofactor">
    <cofactor evidence="1">
        <name>heme b</name>
        <dbReference type="ChEBI" id="CHEBI:60344"/>
    </cofactor>
</comment>
<dbReference type="PANTHER" id="PTHR30529:SF3">
    <property type="entry name" value="CYTOCHROME B561 HOMOLOG 1"/>
    <property type="match status" value="1"/>
</dbReference>
<organism evidence="15 16">
    <name type="scientific">Pseudomonas straminea</name>
    <dbReference type="NCBI Taxonomy" id="47882"/>
    <lineage>
        <taxon>Bacteria</taxon>
        <taxon>Pseudomonadati</taxon>
        <taxon>Pseudomonadota</taxon>
        <taxon>Gammaproteobacteria</taxon>
        <taxon>Pseudomonadales</taxon>
        <taxon>Pseudomonadaceae</taxon>
        <taxon>Phytopseudomonas</taxon>
    </lineage>
</organism>
<feature type="transmembrane region" description="Helical" evidence="13">
    <location>
        <begin position="159"/>
        <end position="177"/>
    </location>
</feature>
<dbReference type="PANTHER" id="PTHR30529">
    <property type="entry name" value="CYTOCHROME B561"/>
    <property type="match status" value="1"/>
</dbReference>
<evidence type="ECO:0000256" key="13">
    <source>
        <dbReference type="SAM" id="Phobius"/>
    </source>
</evidence>
<evidence type="ECO:0000256" key="10">
    <source>
        <dbReference type="ARBA" id="ARBA00023004"/>
    </source>
</evidence>
<dbReference type="RefSeq" id="WP_093507492.1">
    <property type="nucleotide sequence ID" value="NZ_BSSG01000014.1"/>
</dbReference>
<dbReference type="GO" id="GO:0020037">
    <property type="term" value="F:heme binding"/>
    <property type="evidence" value="ECO:0007669"/>
    <property type="project" value="TreeGrafter"/>
</dbReference>
<keyword evidence="5" id="KW-0349">Heme</keyword>
<feature type="domain" description="Cytochrome b561 bacterial/Ni-hydrogenase" evidence="14">
    <location>
        <begin position="19"/>
        <end position="187"/>
    </location>
</feature>
<dbReference type="GO" id="GO:0009055">
    <property type="term" value="F:electron transfer activity"/>
    <property type="evidence" value="ECO:0007669"/>
    <property type="project" value="InterPro"/>
</dbReference>
<keyword evidence="6 13" id="KW-0812">Transmembrane</keyword>
<accession>A0A1I1ZCU1</accession>
<evidence type="ECO:0000256" key="7">
    <source>
        <dbReference type="ARBA" id="ARBA00022723"/>
    </source>
</evidence>
<comment type="similarity">
    <text evidence="12">Belongs to the cytochrome b561 family.</text>
</comment>
<dbReference type="AlphaFoldDB" id="A0A1I1ZCU1"/>
<evidence type="ECO:0000256" key="12">
    <source>
        <dbReference type="ARBA" id="ARBA00037975"/>
    </source>
</evidence>
<evidence type="ECO:0000256" key="3">
    <source>
        <dbReference type="ARBA" id="ARBA00022448"/>
    </source>
</evidence>
<evidence type="ECO:0000256" key="8">
    <source>
        <dbReference type="ARBA" id="ARBA00022982"/>
    </source>
</evidence>
<name>A0A1I1ZCU1_PSEOC</name>
<evidence type="ECO:0000313" key="16">
    <source>
        <dbReference type="Proteomes" id="UP000243950"/>
    </source>
</evidence>
<keyword evidence="7" id="KW-0479">Metal-binding</keyword>
<feature type="transmembrane region" description="Helical" evidence="13">
    <location>
        <begin position="61"/>
        <end position="78"/>
    </location>
</feature>
<keyword evidence="16" id="KW-1185">Reference proteome</keyword>
<dbReference type="Pfam" id="PF01292">
    <property type="entry name" value="Ni_hydr_CYTB"/>
    <property type="match status" value="1"/>
</dbReference>
<evidence type="ECO:0000256" key="1">
    <source>
        <dbReference type="ARBA" id="ARBA00001970"/>
    </source>
</evidence>
<keyword evidence="8" id="KW-0249">Electron transport</keyword>
<dbReference type="GO" id="GO:0005886">
    <property type="term" value="C:plasma membrane"/>
    <property type="evidence" value="ECO:0007669"/>
    <property type="project" value="UniProtKB-SubCell"/>
</dbReference>
<evidence type="ECO:0000256" key="6">
    <source>
        <dbReference type="ARBA" id="ARBA00022692"/>
    </source>
</evidence>
<keyword evidence="11 13" id="KW-0472">Membrane</keyword>
<evidence type="ECO:0000256" key="5">
    <source>
        <dbReference type="ARBA" id="ARBA00022617"/>
    </source>
</evidence>
<evidence type="ECO:0000256" key="9">
    <source>
        <dbReference type="ARBA" id="ARBA00022989"/>
    </source>
</evidence>
<proteinExistence type="inferred from homology"/>
<evidence type="ECO:0000256" key="4">
    <source>
        <dbReference type="ARBA" id="ARBA00022475"/>
    </source>
</evidence>